<evidence type="ECO:0000313" key="3">
    <source>
        <dbReference type="Proteomes" id="UP000187941"/>
    </source>
</evidence>
<dbReference type="Proteomes" id="UP000187941">
    <property type="component" value="Chromosome"/>
</dbReference>
<keyword evidence="3" id="KW-1185">Reference proteome</keyword>
<reference evidence="2 3" key="1">
    <citation type="submission" date="2016-01" db="EMBL/GenBank/DDBJ databases">
        <authorList>
            <person name="Oliw E.H."/>
        </authorList>
    </citation>
    <scope>NUCLEOTIDE SEQUENCE [LARGE SCALE GENOMIC DNA]</scope>
    <source>
        <strain evidence="2 3">DY10</strain>
    </source>
</reference>
<proteinExistence type="predicted"/>
<feature type="transmembrane region" description="Helical" evidence="1">
    <location>
        <begin position="192"/>
        <end position="210"/>
    </location>
</feature>
<dbReference type="RefSeq" id="WP_077131951.1">
    <property type="nucleotide sequence ID" value="NZ_CP014263.1"/>
</dbReference>
<keyword evidence="1" id="KW-0472">Membrane</keyword>
<feature type="transmembrane region" description="Helical" evidence="1">
    <location>
        <begin position="27"/>
        <end position="48"/>
    </location>
</feature>
<feature type="transmembrane region" description="Helical" evidence="1">
    <location>
        <begin position="260"/>
        <end position="278"/>
    </location>
</feature>
<evidence type="ECO:0000313" key="2">
    <source>
        <dbReference type="EMBL" id="AQG80524.1"/>
    </source>
</evidence>
<sequence>MNDPNLTPSTLNSDEQQKLHDLTTQSWNLELVISGAALFATLQIPALLNEGFDYFQYNLLSHTSGARGVFPVLVLSMIKATCYVLFLAFLVNFVMRAFWVGLVGLLAVYPAGVQYDRLPLSTPSSRKRMADELGPLDRYILQLDRRCNVVFAVAFLLVIFLFLIATAYVFLLGGYSVLQAFVPVSVLNGIKIASQIAYGVFMLTVLLVMIKKVREHPIGEKVHGAMMSGGKLAYLGMYKPYLFIYNTFSSNIPRKQLTQYASGVVLVLFAFIVVEVSSDVGRIRQGASLINQRHLFSTRVDSLLFDPNSYDNQRDPSMFVSAASVQADVIRDPYVRLYVAYPKALDTLLTEAAKEPIWNDSLSLEEGRRRRAEWSHSQIGQLLQIHVNDSLYKQPDFLFTELGEHQQRGWQTVLIPTNLKTGKNLIRVSVKTTVPNHPEELAAIPFWYVPEK</sequence>
<dbReference type="AlphaFoldDB" id="A0A1P9WYU4"/>
<dbReference type="KEGG" id="smon:AWR27_15060"/>
<dbReference type="STRING" id="1178516.AWR27_15060"/>
<name>A0A1P9WYU4_9BACT</name>
<accession>A0A1P9WYU4</accession>
<protein>
    <submittedName>
        <fullName evidence="2">Uncharacterized protein</fullName>
    </submittedName>
</protein>
<keyword evidence="1" id="KW-0812">Transmembrane</keyword>
<evidence type="ECO:0000256" key="1">
    <source>
        <dbReference type="SAM" id="Phobius"/>
    </source>
</evidence>
<organism evidence="2 3">
    <name type="scientific">Spirosoma montaniterrae</name>
    <dbReference type="NCBI Taxonomy" id="1178516"/>
    <lineage>
        <taxon>Bacteria</taxon>
        <taxon>Pseudomonadati</taxon>
        <taxon>Bacteroidota</taxon>
        <taxon>Cytophagia</taxon>
        <taxon>Cytophagales</taxon>
        <taxon>Cytophagaceae</taxon>
        <taxon>Spirosoma</taxon>
    </lineage>
</organism>
<feature type="transmembrane region" description="Helical" evidence="1">
    <location>
        <begin position="69"/>
        <end position="91"/>
    </location>
</feature>
<dbReference type="EMBL" id="CP014263">
    <property type="protein sequence ID" value="AQG80524.1"/>
    <property type="molecule type" value="Genomic_DNA"/>
</dbReference>
<dbReference type="OrthoDB" id="1491387at2"/>
<feature type="transmembrane region" description="Helical" evidence="1">
    <location>
        <begin position="149"/>
        <end position="172"/>
    </location>
</feature>
<gene>
    <name evidence="2" type="ORF">AWR27_15060</name>
</gene>
<keyword evidence="1" id="KW-1133">Transmembrane helix</keyword>